<organism evidence="1">
    <name type="scientific">Siphoviridae sp. ctOba29</name>
    <dbReference type="NCBI Taxonomy" id="2825480"/>
    <lineage>
        <taxon>Viruses</taxon>
        <taxon>Duplodnaviria</taxon>
        <taxon>Heunggongvirae</taxon>
        <taxon>Uroviricota</taxon>
        <taxon>Caudoviricetes</taxon>
    </lineage>
</organism>
<reference evidence="1" key="1">
    <citation type="journal article" date="2021" name="Proc. Natl. Acad. Sci. U.S.A.">
        <title>A Catalog of Tens of Thousands of Viruses from Human Metagenomes Reveals Hidden Associations with Chronic Diseases.</title>
        <authorList>
            <person name="Tisza M.J."/>
            <person name="Buck C.B."/>
        </authorList>
    </citation>
    <scope>NUCLEOTIDE SEQUENCE</scope>
    <source>
        <strain evidence="1">CtOba29</strain>
    </source>
</reference>
<proteinExistence type="predicted"/>
<protein>
    <submittedName>
        <fullName evidence="1">Tail assembly chaperone</fullName>
    </submittedName>
</protein>
<evidence type="ECO:0000313" key="1">
    <source>
        <dbReference type="EMBL" id="DAD98948.1"/>
    </source>
</evidence>
<sequence length="127" mass="14345">MTREIDINGKVTVSIDSDSQEFADKVFAALSAIDRQQAVLLKNANKLPAQRYRLFSDANIAIRRQIDDLLGVSVCAPLFGEDSIYARSGGTPLWYNLLEGIIDQISIQPNRECKKIMKKYAAQRRRK</sequence>
<accession>A0A8S5NX50</accession>
<dbReference type="EMBL" id="BK015271">
    <property type="protein sequence ID" value="DAD98948.1"/>
    <property type="molecule type" value="Genomic_DNA"/>
</dbReference>
<name>A0A8S5NX50_9CAUD</name>